<evidence type="ECO:0000313" key="3">
    <source>
        <dbReference type="Proteomes" id="UP000735302"/>
    </source>
</evidence>
<evidence type="ECO:0000313" key="2">
    <source>
        <dbReference type="EMBL" id="GFN98469.1"/>
    </source>
</evidence>
<protein>
    <submittedName>
        <fullName evidence="2">Retrovirus-related pol polyprotein line-1</fullName>
    </submittedName>
</protein>
<dbReference type="PANTHER" id="PTHR47027">
    <property type="entry name" value="REVERSE TRANSCRIPTASE DOMAIN-CONTAINING PROTEIN"/>
    <property type="match status" value="1"/>
</dbReference>
<gene>
    <name evidence="2" type="ORF">PoB_002497500</name>
</gene>
<organism evidence="2 3">
    <name type="scientific">Plakobranchus ocellatus</name>
    <dbReference type="NCBI Taxonomy" id="259542"/>
    <lineage>
        <taxon>Eukaryota</taxon>
        <taxon>Metazoa</taxon>
        <taxon>Spiralia</taxon>
        <taxon>Lophotrochozoa</taxon>
        <taxon>Mollusca</taxon>
        <taxon>Gastropoda</taxon>
        <taxon>Heterobranchia</taxon>
        <taxon>Euthyneura</taxon>
        <taxon>Panpulmonata</taxon>
        <taxon>Sacoglossa</taxon>
        <taxon>Placobranchoidea</taxon>
        <taxon>Plakobranchidae</taxon>
        <taxon>Plakobranchus</taxon>
    </lineage>
</organism>
<feature type="domain" description="Reverse transcriptase" evidence="1">
    <location>
        <begin position="1"/>
        <end position="174"/>
    </location>
</feature>
<dbReference type="InterPro" id="IPR000477">
    <property type="entry name" value="RT_dom"/>
</dbReference>
<proteinExistence type="predicted"/>
<name>A0AAV3ZV21_9GAST</name>
<dbReference type="Pfam" id="PF00078">
    <property type="entry name" value="RVT_1"/>
    <property type="match status" value="1"/>
</dbReference>
<dbReference type="EMBL" id="BLXT01002860">
    <property type="protein sequence ID" value="GFN98469.1"/>
    <property type="molecule type" value="Genomic_DNA"/>
</dbReference>
<dbReference type="InterPro" id="IPR043502">
    <property type="entry name" value="DNA/RNA_pol_sf"/>
</dbReference>
<dbReference type="AlphaFoldDB" id="A0AAV3ZV21"/>
<dbReference type="PROSITE" id="PS50878">
    <property type="entry name" value="RT_POL"/>
    <property type="match status" value="1"/>
</dbReference>
<dbReference type="InterPro" id="IPR043128">
    <property type="entry name" value="Rev_trsase/Diguanyl_cyclase"/>
</dbReference>
<keyword evidence="3" id="KW-1185">Reference proteome</keyword>
<accession>A0AAV3ZV21</accession>
<reference evidence="2 3" key="1">
    <citation type="journal article" date="2021" name="Elife">
        <title>Chloroplast acquisition without the gene transfer in kleptoplastic sea slugs, Plakobranchus ocellatus.</title>
        <authorList>
            <person name="Maeda T."/>
            <person name="Takahashi S."/>
            <person name="Yoshida T."/>
            <person name="Shimamura S."/>
            <person name="Takaki Y."/>
            <person name="Nagai Y."/>
            <person name="Toyoda A."/>
            <person name="Suzuki Y."/>
            <person name="Arimoto A."/>
            <person name="Ishii H."/>
            <person name="Satoh N."/>
            <person name="Nishiyama T."/>
            <person name="Hasebe M."/>
            <person name="Maruyama T."/>
            <person name="Minagawa J."/>
            <person name="Obokata J."/>
            <person name="Shigenobu S."/>
        </authorList>
    </citation>
    <scope>NUCLEOTIDE SEQUENCE [LARGE SCALE GENOMIC DNA]</scope>
</reference>
<dbReference type="Proteomes" id="UP000735302">
    <property type="component" value="Unassembled WGS sequence"/>
</dbReference>
<dbReference type="Gene3D" id="3.30.70.270">
    <property type="match status" value="1"/>
</dbReference>
<dbReference type="SUPFAM" id="SSF56672">
    <property type="entry name" value="DNA/RNA polymerases"/>
    <property type="match status" value="1"/>
</dbReference>
<sequence length="185" mass="21367">MSLHTYFIDYTKAFDRVRHDEIIKQLTQLKIDGKDLRIIKNMYWDQKAAMRVEGEVSKFQNIKRGVRQGCVLSPDLFSLYSEIIMRNLEGHPGIKIGGSNINNLRYADDTVLIAENEKDLQQLLDIVKEESEKKGLELNRKKTEVMVVSHTILLRRDIDRARTRRIATIKGCRIKVAYGYGAISV</sequence>
<dbReference type="PANTHER" id="PTHR47027:SF8">
    <property type="entry name" value="RIBONUCLEASE H"/>
    <property type="match status" value="1"/>
</dbReference>
<comment type="caution">
    <text evidence="2">The sequence shown here is derived from an EMBL/GenBank/DDBJ whole genome shotgun (WGS) entry which is preliminary data.</text>
</comment>
<evidence type="ECO:0000259" key="1">
    <source>
        <dbReference type="PROSITE" id="PS50878"/>
    </source>
</evidence>